<reference evidence="6 7" key="1">
    <citation type="journal article" date="2016" name="ISME J.">
        <title>Global occurrence and heterogeneity of the Roseobacter-clade species Ruegeria mobilis.</title>
        <authorList>
            <person name="Sonnenschein E."/>
            <person name="Gram L."/>
        </authorList>
    </citation>
    <scope>NUCLEOTIDE SEQUENCE [LARGE SCALE GENOMIC DNA]</scope>
    <source>
        <strain evidence="6 7">F1926</strain>
        <plasmid evidence="6 7">unnamed1</plasmid>
    </source>
</reference>
<dbReference type="InterPro" id="IPR000281">
    <property type="entry name" value="HTH_RpiR"/>
</dbReference>
<dbReference type="InterPro" id="IPR046348">
    <property type="entry name" value="SIS_dom_sf"/>
</dbReference>
<dbReference type="PROSITE" id="PS51071">
    <property type="entry name" value="HTH_RPIR"/>
    <property type="match status" value="1"/>
</dbReference>
<dbReference type="InterPro" id="IPR035472">
    <property type="entry name" value="RpiR-like_SIS"/>
</dbReference>
<dbReference type="AlphaFoldDB" id="A0A1B1A8Y8"/>
<dbReference type="KEGG" id="rmb:K529_019695"/>
<dbReference type="GO" id="GO:1901135">
    <property type="term" value="P:carbohydrate derivative metabolic process"/>
    <property type="evidence" value="ECO:0007669"/>
    <property type="project" value="InterPro"/>
</dbReference>
<evidence type="ECO:0000259" key="4">
    <source>
        <dbReference type="PROSITE" id="PS51071"/>
    </source>
</evidence>
<evidence type="ECO:0000313" key="6">
    <source>
        <dbReference type="EMBL" id="ANP42987.1"/>
    </source>
</evidence>
<gene>
    <name evidence="6" type="ORF">K529_019695</name>
</gene>
<evidence type="ECO:0000313" key="7">
    <source>
        <dbReference type="Proteomes" id="UP000013243"/>
    </source>
</evidence>
<dbReference type="RefSeq" id="WP_005614877.1">
    <property type="nucleotide sequence ID" value="NZ_CP015231.1"/>
</dbReference>
<dbReference type="Gene3D" id="3.40.50.10490">
    <property type="entry name" value="Glucose-6-phosphate isomerase like protein, domain 1"/>
    <property type="match status" value="1"/>
</dbReference>
<proteinExistence type="predicted"/>
<feature type="domain" description="SIS" evidence="5">
    <location>
        <begin position="136"/>
        <end position="273"/>
    </location>
</feature>
<dbReference type="GO" id="GO:0003677">
    <property type="term" value="F:DNA binding"/>
    <property type="evidence" value="ECO:0007669"/>
    <property type="project" value="UniProtKB-KW"/>
</dbReference>
<evidence type="ECO:0000256" key="2">
    <source>
        <dbReference type="ARBA" id="ARBA00023125"/>
    </source>
</evidence>
<dbReference type="InterPro" id="IPR047640">
    <property type="entry name" value="RpiR-like"/>
</dbReference>
<dbReference type="Pfam" id="PF01380">
    <property type="entry name" value="SIS"/>
    <property type="match status" value="1"/>
</dbReference>
<protein>
    <submittedName>
        <fullName evidence="6">Iron dicitrate transport regulator FecR</fullName>
    </submittedName>
</protein>
<dbReference type="PROSITE" id="PS51464">
    <property type="entry name" value="SIS"/>
    <property type="match status" value="1"/>
</dbReference>
<dbReference type="OrthoDB" id="9814676at2"/>
<keyword evidence="3" id="KW-0804">Transcription</keyword>
<keyword evidence="1" id="KW-0805">Transcription regulation</keyword>
<dbReference type="Gene3D" id="1.10.10.10">
    <property type="entry name" value="Winged helix-like DNA-binding domain superfamily/Winged helix DNA-binding domain"/>
    <property type="match status" value="1"/>
</dbReference>
<dbReference type="PANTHER" id="PTHR30514">
    <property type="entry name" value="GLUCOKINASE"/>
    <property type="match status" value="1"/>
</dbReference>
<dbReference type="GeneID" id="28252107"/>
<dbReference type="PANTHER" id="PTHR30514:SF18">
    <property type="entry name" value="RPIR-FAMILY TRANSCRIPTIONAL REGULATOR"/>
    <property type="match status" value="1"/>
</dbReference>
<evidence type="ECO:0000256" key="3">
    <source>
        <dbReference type="ARBA" id="ARBA00023163"/>
    </source>
</evidence>
<dbReference type="InterPro" id="IPR009057">
    <property type="entry name" value="Homeodomain-like_sf"/>
</dbReference>
<feature type="domain" description="HTH rpiR-type" evidence="4">
    <location>
        <begin position="11"/>
        <end position="87"/>
    </location>
</feature>
<name>A0A1B1A8Y8_9RHOB</name>
<keyword evidence="2" id="KW-0238">DNA-binding</keyword>
<evidence type="ECO:0000256" key="1">
    <source>
        <dbReference type="ARBA" id="ARBA00023015"/>
    </source>
</evidence>
<dbReference type="CDD" id="cd05013">
    <property type="entry name" value="SIS_RpiR"/>
    <property type="match status" value="1"/>
</dbReference>
<accession>A0A1B1A8Y8</accession>
<sequence length="307" mass="33427">MTTPFDPQQANRLLSTIKSRIETLPPKLKTAAKYVIDSPGDFGLDPIRVSADKAGVSPNTLTRLAEVFDYPGFESFRAPFRAALVTDREADLGMDWLDQLATGGRTSALQARAARNALNITARSLRLMTPERTAALIAAMTSARHCFITASRSTHALAYYFHYVGRMALPTLELVPRHMGDAADDLLDIGPEDCLFAMTFAPYSTSTIRAIRMAHEAGATVILLSDSDTIAPGVQADHQLTFSAQSPHHFGCLSGAMVILESLLSHLIDAGGKATQTRIARYESLRQDSGVYWSGKRLPRAPTRPPK</sequence>
<dbReference type="SUPFAM" id="SSF46689">
    <property type="entry name" value="Homeodomain-like"/>
    <property type="match status" value="1"/>
</dbReference>
<dbReference type="GO" id="GO:0003700">
    <property type="term" value="F:DNA-binding transcription factor activity"/>
    <property type="evidence" value="ECO:0007669"/>
    <property type="project" value="InterPro"/>
</dbReference>
<evidence type="ECO:0000259" key="5">
    <source>
        <dbReference type="PROSITE" id="PS51464"/>
    </source>
</evidence>
<dbReference type="InterPro" id="IPR036388">
    <property type="entry name" value="WH-like_DNA-bd_sf"/>
</dbReference>
<dbReference type="Proteomes" id="UP000013243">
    <property type="component" value="Plasmid unnamed1"/>
</dbReference>
<dbReference type="SUPFAM" id="SSF53697">
    <property type="entry name" value="SIS domain"/>
    <property type="match status" value="1"/>
</dbReference>
<dbReference type="EMBL" id="CP015231">
    <property type="protein sequence ID" value="ANP42987.1"/>
    <property type="molecule type" value="Genomic_DNA"/>
</dbReference>
<keyword evidence="6" id="KW-0614">Plasmid</keyword>
<dbReference type="GO" id="GO:0097367">
    <property type="term" value="F:carbohydrate derivative binding"/>
    <property type="evidence" value="ECO:0007669"/>
    <property type="project" value="InterPro"/>
</dbReference>
<dbReference type="InterPro" id="IPR001347">
    <property type="entry name" value="SIS_dom"/>
</dbReference>
<geneLocation type="plasmid" evidence="6 7">
    <name>unnamed1</name>
</geneLocation>
<organism evidence="6 7">
    <name type="scientific">Tritonibacter mobilis F1926</name>
    <dbReference type="NCBI Taxonomy" id="1265309"/>
    <lineage>
        <taxon>Bacteria</taxon>
        <taxon>Pseudomonadati</taxon>
        <taxon>Pseudomonadota</taxon>
        <taxon>Alphaproteobacteria</taxon>
        <taxon>Rhodobacterales</taxon>
        <taxon>Paracoccaceae</taxon>
        <taxon>Tritonibacter</taxon>
    </lineage>
</organism>